<dbReference type="Proteomes" id="UP000019753">
    <property type="component" value="Unassembled WGS sequence"/>
</dbReference>
<keyword evidence="6" id="KW-0408">Iron</keyword>
<dbReference type="InterPro" id="IPR034804">
    <property type="entry name" value="SQR/QFR_C/D"/>
</dbReference>
<comment type="caution">
    <text evidence="9">The sequence shown here is derived from an EMBL/GenBank/DDBJ whole genome shotgun (WGS) entry which is preliminary data.</text>
</comment>
<evidence type="ECO:0000256" key="8">
    <source>
        <dbReference type="SAM" id="Phobius"/>
    </source>
</evidence>
<evidence type="ECO:0000313" key="9">
    <source>
        <dbReference type="EMBL" id="EYR65260.1"/>
    </source>
</evidence>
<proteinExistence type="predicted"/>
<sequence length="208" mass="23429">MAITGGLFVLYVLAHMYGNLKVFSGQEAFDGYAHHLRELGEPLLPYSGFLWVMRIGLVVALVVHVWAAVSLWRRANHARSTRYVKFRPVQATWSSRTMRWGGVALLLFVIFHLLQFTTMTIQVGGSFDSPYDRVVAAFSTWYILAIYVLSMLALGMHLRHGIWSAVQTLGWSTRRREPAIKRTALVIALIIVVGFLVPPIAIFLGVLE</sequence>
<evidence type="ECO:0000256" key="5">
    <source>
        <dbReference type="ARBA" id="ARBA00022989"/>
    </source>
</evidence>
<dbReference type="InterPro" id="IPR000701">
    <property type="entry name" value="SuccDH_FuR_B_TM-su"/>
</dbReference>
<dbReference type="InterPro" id="IPR011138">
    <property type="entry name" value="Cytochrome_b-558"/>
</dbReference>
<comment type="subcellular location">
    <subcellularLocation>
        <location evidence="1">Membrane</location>
    </subcellularLocation>
</comment>
<evidence type="ECO:0000256" key="1">
    <source>
        <dbReference type="ARBA" id="ARBA00004370"/>
    </source>
</evidence>
<dbReference type="GO" id="GO:0016020">
    <property type="term" value="C:membrane"/>
    <property type="evidence" value="ECO:0007669"/>
    <property type="project" value="UniProtKB-SubCell"/>
</dbReference>
<keyword evidence="3 8" id="KW-0812">Transmembrane</keyword>
<accession>A0A021VZ01</accession>
<organism evidence="9 10">
    <name type="scientific">Actinotalea ferrariae CF5-4</name>
    <dbReference type="NCBI Taxonomy" id="948458"/>
    <lineage>
        <taxon>Bacteria</taxon>
        <taxon>Bacillati</taxon>
        <taxon>Actinomycetota</taxon>
        <taxon>Actinomycetes</taxon>
        <taxon>Micrococcales</taxon>
        <taxon>Cellulomonadaceae</taxon>
        <taxon>Actinotalea</taxon>
    </lineage>
</organism>
<keyword evidence="10" id="KW-1185">Reference proteome</keyword>
<feature type="transmembrane region" description="Helical" evidence="8">
    <location>
        <begin position="184"/>
        <end position="207"/>
    </location>
</feature>
<evidence type="ECO:0000256" key="7">
    <source>
        <dbReference type="ARBA" id="ARBA00023136"/>
    </source>
</evidence>
<dbReference type="GO" id="GO:0046872">
    <property type="term" value="F:metal ion binding"/>
    <property type="evidence" value="ECO:0007669"/>
    <property type="project" value="UniProtKB-KW"/>
</dbReference>
<reference evidence="9 10" key="1">
    <citation type="submission" date="2014-01" db="EMBL/GenBank/DDBJ databases">
        <title>Actinotalea ferrariae CF5-4.</title>
        <authorList>
            <person name="Chen F."/>
            <person name="Li Y."/>
            <person name="Wang G."/>
        </authorList>
    </citation>
    <scope>NUCLEOTIDE SEQUENCE [LARGE SCALE GENOMIC DNA]</scope>
    <source>
        <strain evidence="9 10">CF5-4</strain>
    </source>
</reference>
<protein>
    <submittedName>
        <fullName evidence="9">Succinate dehydrogenase</fullName>
    </submittedName>
</protein>
<keyword evidence="2" id="KW-0349">Heme</keyword>
<keyword evidence="7 8" id="KW-0472">Membrane</keyword>
<dbReference type="CDD" id="cd03498">
    <property type="entry name" value="SQR_TypeB_2_TM"/>
    <property type="match status" value="1"/>
</dbReference>
<gene>
    <name evidence="9" type="ORF">N866_00345</name>
</gene>
<dbReference type="Gene3D" id="1.20.1300.10">
    <property type="entry name" value="Fumarate reductase/succinate dehydrogenase, transmembrane subunit"/>
    <property type="match status" value="1"/>
</dbReference>
<dbReference type="Pfam" id="PF01127">
    <property type="entry name" value="Sdh_cyt"/>
    <property type="match status" value="1"/>
</dbReference>
<dbReference type="EMBL" id="AXCW01000001">
    <property type="protein sequence ID" value="EYR65260.1"/>
    <property type="molecule type" value="Genomic_DNA"/>
</dbReference>
<feature type="transmembrane region" description="Helical" evidence="8">
    <location>
        <begin position="97"/>
        <end position="114"/>
    </location>
</feature>
<evidence type="ECO:0000256" key="6">
    <source>
        <dbReference type="ARBA" id="ARBA00023004"/>
    </source>
</evidence>
<dbReference type="NCBIfam" id="TIGR02046">
    <property type="entry name" value="sdhC_b558_fam"/>
    <property type="match status" value="1"/>
</dbReference>
<feature type="transmembrane region" description="Helical" evidence="8">
    <location>
        <begin position="49"/>
        <end position="72"/>
    </location>
</feature>
<keyword evidence="5 8" id="KW-1133">Transmembrane helix</keyword>
<name>A0A021VZ01_9CELL</name>
<evidence type="ECO:0000256" key="4">
    <source>
        <dbReference type="ARBA" id="ARBA00022723"/>
    </source>
</evidence>
<evidence type="ECO:0000256" key="2">
    <source>
        <dbReference type="ARBA" id="ARBA00022617"/>
    </source>
</evidence>
<feature type="transmembrane region" description="Helical" evidence="8">
    <location>
        <begin position="134"/>
        <end position="154"/>
    </location>
</feature>
<keyword evidence="4" id="KW-0479">Metal-binding</keyword>
<dbReference type="SUPFAM" id="SSF81343">
    <property type="entry name" value="Fumarate reductase respiratory complex transmembrane subunits"/>
    <property type="match status" value="1"/>
</dbReference>
<dbReference type="AlphaFoldDB" id="A0A021VZ01"/>
<evidence type="ECO:0000313" key="10">
    <source>
        <dbReference type="Proteomes" id="UP000019753"/>
    </source>
</evidence>
<evidence type="ECO:0000256" key="3">
    <source>
        <dbReference type="ARBA" id="ARBA00022692"/>
    </source>
</evidence>